<keyword evidence="2" id="KW-0472">Membrane</keyword>
<proteinExistence type="predicted"/>
<accession>A0AAV2WIG3</accession>
<feature type="transmembrane region" description="Helical" evidence="2">
    <location>
        <begin position="21"/>
        <end position="41"/>
    </location>
</feature>
<evidence type="ECO:0000256" key="2">
    <source>
        <dbReference type="SAM" id="Phobius"/>
    </source>
</evidence>
<feature type="transmembrane region" description="Helical" evidence="2">
    <location>
        <begin position="133"/>
        <end position="155"/>
    </location>
</feature>
<feature type="region of interest" description="Disordered" evidence="1">
    <location>
        <begin position="192"/>
        <end position="237"/>
    </location>
</feature>
<keyword evidence="2" id="KW-1133">Transmembrane helix</keyword>
<gene>
    <name evidence="3" type="ORF">BN1047_01891</name>
</gene>
<dbReference type="EMBL" id="LK021338">
    <property type="protein sequence ID" value="CDQ44015.1"/>
    <property type="molecule type" value="Genomic_DNA"/>
</dbReference>
<evidence type="ECO:0008006" key="5">
    <source>
        <dbReference type="Google" id="ProtNLM"/>
    </source>
</evidence>
<feature type="transmembrane region" description="Helical" evidence="2">
    <location>
        <begin position="61"/>
        <end position="80"/>
    </location>
</feature>
<evidence type="ECO:0000256" key="1">
    <source>
        <dbReference type="SAM" id="MobiDB-lite"/>
    </source>
</evidence>
<evidence type="ECO:0000313" key="4">
    <source>
        <dbReference type="Proteomes" id="UP000028864"/>
    </source>
</evidence>
<feature type="transmembrane region" description="Helical" evidence="2">
    <location>
        <begin position="92"/>
        <end position="113"/>
    </location>
</feature>
<name>A0AAV2WIG3_MYCNE</name>
<protein>
    <recommendedName>
        <fullName evidence="5">Secreted protein</fullName>
    </recommendedName>
</protein>
<sequence length="237" mass="25215">MTDTHVSPRGGRLHIARSRGALSGVLLIALGLWGALIPFVGPYFDFAYTPDTPWAWTMGRGWLQLLPGVVAVIGGILLLVSRNRATAMLGGWLGVAAGAWFVVGRVLAAPLGLGTPGSPVAVTEAKSVALELSYFSGLGAVMVFLAAAAIGRVSVRSVRDVRDVRVRDDERVRDTVTGDSAVHDDHTRAIPLHQPTSETRQATGPIMATEPDHTTVPTRRRGLKDRLFGSSKTPVSH</sequence>
<dbReference type="RefSeq" id="WP_030135189.1">
    <property type="nucleotide sequence ID" value="NZ_LK021338.1"/>
</dbReference>
<dbReference type="AlphaFoldDB" id="A0AAV2WIG3"/>
<dbReference type="Proteomes" id="UP000028864">
    <property type="component" value="Unassembled WGS sequence"/>
</dbReference>
<evidence type="ECO:0000313" key="3">
    <source>
        <dbReference type="EMBL" id="CDQ44015.1"/>
    </source>
</evidence>
<reference evidence="3" key="1">
    <citation type="submission" date="2014-05" db="EMBL/GenBank/DDBJ databases">
        <authorList>
            <person name="Urmite Genomes"/>
        </authorList>
    </citation>
    <scope>NUCLEOTIDE SEQUENCE</scope>
    <source>
        <strain evidence="3">DSM 44074</strain>
    </source>
</reference>
<reference evidence="3" key="2">
    <citation type="submission" date="2015-09" db="EMBL/GenBank/DDBJ databases">
        <title>Draft genome sequence of Mycobacterium neoaurum DSM 44074.</title>
        <authorList>
            <person name="Croce O."/>
            <person name="Robert C."/>
            <person name="Raoult D."/>
            <person name="Drancourt M."/>
        </authorList>
    </citation>
    <scope>NUCLEOTIDE SEQUENCE</scope>
    <source>
        <strain evidence="3">DSM 44074</strain>
    </source>
</reference>
<organism evidence="3 4">
    <name type="scientific">Mycolicibacterium neoaurum</name>
    <name type="common">Mycobacterium neoaurum</name>
    <dbReference type="NCBI Taxonomy" id="1795"/>
    <lineage>
        <taxon>Bacteria</taxon>
        <taxon>Bacillati</taxon>
        <taxon>Actinomycetota</taxon>
        <taxon>Actinomycetes</taxon>
        <taxon>Mycobacteriales</taxon>
        <taxon>Mycobacteriaceae</taxon>
        <taxon>Mycolicibacterium</taxon>
    </lineage>
</organism>
<keyword evidence="2" id="KW-0812">Transmembrane</keyword>